<protein>
    <recommendedName>
        <fullName evidence="3">DUF1851 domain-containing protein</fullName>
    </recommendedName>
</protein>
<evidence type="ECO:0008006" key="3">
    <source>
        <dbReference type="Google" id="ProtNLM"/>
    </source>
</evidence>
<reference evidence="2" key="1">
    <citation type="journal article" date="2020" name="Mol. Plant Microbe">
        <title>Rhizobial microsymbionts of the narrowly endemic Oxytropis species growing in Kamchatka are characterized by significant genetic diversity and possess a set of genes that are associated with T3SS and T6SS secretion systems and can affect the development of symbiosis.</title>
        <authorList>
            <person name="Safronova V."/>
            <person name="Guro P."/>
            <person name="Sazanova A."/>
            <person name="Kuznetsova I."/>
            <person name="Belimov A."/>
            <person name="Yakubov V."/>
            <person name="Chirak E."/>
            <person name="Afonin A."/>
            <person name="Gogolev Y."/>
            <person name="Andronov E."/>
            <person name="Tikhonovich I."/>
        </authorList>
    </citation>
    <scope>NUCLEOTIDE SEQUENCE [LARGE SCALE GENOMIC DNA]</scope>
    <source>
        <strain evidence="2">583</strain>
    </source>
</reference>
<dbReference type="Proteomes" id="UP000515465">
    <property type="component" value="Chromosome"/>
</dbReference>
<name>A0A7G6T2G3_9HYPH</name>
<sequence length="70" mass="7900">MSNVFTPPGKKPKAGECYDFTILPVFAEGKFDVENMFVIPVTEQFIGMADLHRQLNELPDTSKVRIKVVD</sequence>
<proteinExistence type="predicted"/>
<accession>A0A7G6T2G3</accession>
<evidence type="ECO:0000313" key="1">
    <source>
        <dbReference type="EMBL" id="QND60945.1"/>
    </source>
</evidence>
<dbReference type="RefSeq" id="WP_183460221.1">
    <property type="nucleotide sequence ID" value="NZ_CP050296.1"/>
</dbReference>
<dbReference type="EMBL" id="CP050296">
    <property type="protein sequence ID" value="QND60945.1"/>
    <property type="molecule type" value="Genomic_DNA"/>
</dbReference>
<organism evidence="1 2">
    <name type="scientific">Mesorhizobium huakuii</name>
    <dbReference type="NCBI Taxonomy" id="28104"/>
    <lineage>
        <taxon>Bacteria</taxon>
        <taxon>Pseudomonadati</taxon>
        <taxon>Pseudomonadota</taxon>
        <taxon>Alphaproteobacteria</taxon>
        <taxon>Hyphomicrobiales</taxon>
        <taxon>Phyllobacteriaceae</taxon>
        <taxon>Mesorhizobium</taxon>
    </lineage>
</organism>
<gene>
    <name evidence="1" type="ORF">HB778_34045</name>
</gene>
<evidence type="ECO:0000313" key="2">
    <source>
        <dbReference type="Proteomes" id="UP000515465"/>
    </source>
</evidence>
<dbReference type="AlphaFoldDB" id="A0A7G6T2G3"/>